<protein>
    <submittedName>
        <fullName evidence="1">Uncharacterized protein</fullName>
    </submittedName>
</protein>
<keyword evidence="2" id="KW-1185">Reference proteome</keyword>
<accession>A0AAD5C8Z1</accession>
<evidence type="ECO:0000313" key="2">
    <source>
        <dbReference type="Proteomes" id="UP001206925"/>
    </source>
</evidence>
<proteinExistence type="predicted"/>
<comment type="caution">
    <text evidence="1">The sequence shown here is derived from an EMBL/GenBank/DDBJ whole genome shotgun (WGS) entry which is preliminary data.</text>
</comment>
<organism evidence="1 2">
    <name type="scientific">Ambrosia artemisiifolia</name>
    <name type="common">Common ragweed</name>
    <dbReference type="NCBI Taxonomy" id="4212"/>
    <lineage>
        <taxon>Eukaryota</taxon>
        <taxon>Viridiplantae</taxon>
        <taxon>Streptophyta</taxon>
        <taxon>Embryophyta</taxon>
        <taxon>Tracheophyta</taxon>
        <taxon>Spermatophyta</taxon>
        <taxon>Magnoliopsida</taxon>
        <taxon>eudicotyledons</taxon>
        <taxon>Gunneridae</taxon>
        <taxon>Pentapetalae</taxon>
        <taxon>asterids</taxon>
        <taxon>campanulids</taxon>
        <taxon>Asterales</taxon>
        <taxon>Asteraceae</taxon>
        <taxon>Asteroideae</taxon>
        <taxon>Heliantheae alliance</taxon>
        <taxon>Heliantheae</taxon>
        <taxon>Ambrosia</taxon>
    </lineage>
</organism>
<gene>
    <name evidence="1" type="ORF">M8C21_029549</name>
</gene>
<evidence type="ECO:0000313" key="1">
    <source>
        <dbReference type="EMBL" id="KAI7737069.1"/>
    </source>
</evidence>
<feature type="non-terminal residue" evidence="1">
    <location>
        <position position="1"/>
    </location>
</feature>
<name>A0AAD5C8Z1_AMBAR</name>
<dbReference type="AlphaFoldDB" id="A0AAD5C8Z1"/>
<reference evidence="1" key="1">
    <citation type="submission" date="2022-06" db="EMBL/GenBank/DDBJ databases">
        <title>Uncovering the hologenomic basis of an extraordinary plant invasion.</title>
        <authorList>
            <person name="Bieker V.C."/>
            <person name="Martin M.D."/>
            <person name="Gilbert T."/>
            <person name="Hodgins K."/>
            <person name="Battlay P."/>
            <person name="Petersen B."/>
            <person name="Wilson J."/>
        </authorList>
    </citation>
    <scope>NUCLEOTIDE SEQUENCE</scope>
    <source>
        <strain evidence="1">AA19_3_7</strain>
        <tissue evidence="1">Leaf</tissue>
    </source>
</reference>
<dbReference type="EMBL" id="JAMZMK010009123">
    <property type="protein sequence ID" value="KAI7737069.1"/>
    <property type="molecule type" value="Genomic_DNA"/>
</dbReference>
<sequence>FFMKEEVFANKFGFFREAMKWRQRYKRPRELNKSTKNAYGDKELEITFWLQQSLLLPEDINNGDIIAVTSIMVFKFGRKGYVNLFDFDGGGVDFDGGAIVVPLTVERLMNSQISDRFDCSFSFIQLQNWTDPIIYGTQEDWSSNLKTILEWSPFASKDDLIQQTFIMSDPLDYY</sequence>
<dbReference type="Proteomes" id="UP001206925">
    <property type="component" value="Unassembled WGS sequence"/>
</dbReference>